<name>A0A834HYG1_RHYFE</name>
<keyword evidence="2" id="KW-1185">Reference proteome</keyword>
<evidence type="ECO:0000313" key="2">
    <source>
        <dbReference type="Proteomes" id="UP000625711"/>
    </source>
</evidence>
<comment type="caution">
    <text evidence="1">The sequence shown here is derived from an EMBL/GenBank/DDBJ whole genome shotgun (WGS) entry which is preliminary data.</text>
</comment>
<gene>
    <name evidence="1" type="ORF">GWI33_019358</name>
</gene>
<organism evidence="1 2">
    <name type="scientific">Rhynchophorus ferrugineus</name>
    <name type="common">Red palm weevil</name>
    <name type="synonym">Curculio ferrugineus</name>
    <dbReference type="NCBI Taxonomy" id="354439"/>
    <lineage>
        <taxon>Eukaryota</taxon>
        <taxon>Metazoa</taxon>
        <taxon>Ecdysozoa</taxon>
        <taxon>Arthropoda</taxon>
        <taxon>Hexapoda</taxon>
        <taxon>Insecta</taxon>
        <taxon>Pterygota</taxon>
        <taxon>Neoptera</taxon>
        <taxon>Endopterygota</taxon>
        <taxon>Coleoptera</taxon>
        <taxon>Polyphaga</taxon>
        <taxon>Cucujiformia</taxon>
        <taxon>Curculionidae</taxon>
        <taxon>Dryophthorinae</taxon>
        <taxon>Rhynchophorus</taxon>
    </lineage>
</organism>
<reference evidence="1" key="1">
    <citation type="submission" date="2020-08" db="EMBL/GenBank/DDBJ databases">
        <title>Genome sequencing and assembly of the red palm weevil Rhynchophorus ferrugineus.</title>
        <authorList>
            <person name="Dias G.B."/>
            <person name="Bergman C.M."/>
            <person name="Manee M."/>
        </authorList>
    </citation>
    <scope>NUCLEOTIDE SEQUENCE</scope>
    <source>
        <strain evidence="1">AA-2017</strain>
        <tissue evidence="1">Whole larva</tissue>
    </source>
</reference>
<protein>
    <submittedName>
        <fullName evidence="1">Uncharacterized protein</fullName>
    </submittedName>
</protein>
<dbReference type="AlphaFoldDB" id="A0A834HYG1"/>
<dbReference type="Proteomes" id="UP000625711">
    <property type="component" value="Unassembled WGS sequence"/>
</dbReference>
<sequence length="80" mass="8963">MASTMDNVCEEHVHTFFLGLSFEIFRSALSQNRFSPYRIKINNSVSFFRVFSLANGMRALCSPRSATKQATVTEEGTAAH</sequence>
<evidence type="ECO:0000313" key="1">
    <source>
        <dbReference type="EMBL" id="KAF7267415.1"/>
    </source>
</evidence>
<accession>A0A834HYG1</accession>
<dbReference type="EMBL" id="JAACXV010014428">
    <property type="protein sequence ID" value="KAF7267415.1"/>
    <property type="molecule type" value="Genomic_DNA"/>
</dbReference>
<proteinExistence type="predicted"/>